<proteinExistence type="predicted"/>
<protein>
    <recommendedName>
        <fullName evidence="2">Reverse transcriptase domain-containing protein</fullName>
    </recommendedName>
</protein>
<evidence type="ECO:0000256" key="1">
    <source>
        <dbReference type="SAM" id="MobiDB-lite"/>
    </source>
</evidence>
<dbReference type="InterPro" id="IPR000477">
    <property type="entry name" value="RT_dom"/>
</dbReference>
<dbReference type="PROSITE" id="PS50878">
    <property type="entry name" value="RT_POL"/>
    <property type="match status" value="1"/>
</dbReference>
<evidence type="ECO:0000259" key="2">
    <source>
        <dbReference type="PROSITE" id="PS50878"/>
    </source>
</evidence>
<reference evidence="3" key="1">
    <citation type="submission" date="2022-03" db="EMBL/GenBank/DDBJ databases">
        <authorList>
            <person name="Tunstrom K."/>
        </authorList>
    </citation>
    <scope>NUCLEOTIDE SEQUENCE</scope>
</reference>
<dbReference type="PANTHER" id="PTHR19446">
    <property type="entry name" value="REVERSE TRANSCRIPTASES"/>
    <property type="match status" value="1"/>
</dbReference>
<dbReference type="SUPFAM" id="SSF56672">
    <property type="entry name" value="DNA/RNA polymerases"/>
    <property type="match status" value="1"/>
</dbReference>
<dbReference type="EMBL" id="CAKOGL010000005">
    <property type="protein sequence ID" value="CAH2086370.1"/>
    <property type="molecule type" value="Genomic_DNA"/>
</dbReference>
<evidence type="ECO:0000313" key="4">
    <source>
        <dbReference type="Proteomes" id="UP001153954"/>
    </source>
</evidence>
<keyword evidence="4" id="KW-1185">Reference proteome</keyword>
<evidence type="ECO:0000313" key="3">
    <source>
        <dbReference type="EMBL" id="CAH2086370.1"/>
    </source>
</evidence>
<sequence>MCVLEEVETLSDHRYIRIEVSRSLRGPSRGHAADRAPVFPRWAVGKLDRDLLVEAAIVQSWLSPPLTEDVGVEAGRIRGTLAQICDAAMPRVRHPTRRKGVYWWSPELADLREACIRARRSYTHSRRRRVRDEEREGQLYAAYNHARAALKLAICRAKDAKRQEMMEGLERDPWGRPYRAALNKLRAQAPPLTETLQPGFLSQVVEGLFPTQAVHTPPVMAPPDDVREADEENVPPVSESEMGAAATRMRKSAAPGPDGVPARVLALVLDHLEPRLRGLFDVSLLSGRFPDCWKEGKLVLLLKPGRPPQSVTAFRPIVLLDEVGKLLERVVAARIVQHLTRVGPDLSDAQFGFRAGRSTVDAILRLKAVASEAVASKGVLLAVSLDIANAFNSLPFSCITEALRVLSSDRSCGTSVTTGSSVAGSPLGWA</sequence>
<name>A0AAU9TLG6_EUPED</name>
<dbReference type="InterPro" id="IPR043502">
    <property type="entry name" value="DNA/RNA_pol_sf"/>
</dbReference>
<comment type="caution">
    <text evidence="3">The sequence shown here is derived from an EMBL/GenBank/DDBJ whole genome shotgun (WGS) entry which is preliminary data.</text>
</comment>
<dbReference type="GO" id="GO:0071897">
    <property type="term" value="P:DNA biosynthetic process"/>
    <property type="evidence" value="ECO:0007669"/>
    <property type="project" value="UniProtKB-ARBA"/>
</dbReference>
<feature type="region of interest" description="Disordered" evidence="1">
    <location>
        <begin position="411"/>
        <end position="430"/>
    </location>
</feature>
<feature type="domain" description="Reverse transcriptase" evidence="2">
    <location>
        <begin position="282"/>
        <end position="430"/>
    </location>
</feature>
<dbReference type="Proteomes" id="UP001153954">
    <property type="component" value="Unassembled WGS sequence"/>
</dbReference>
<accession>A0AAU9TLG6</accession>
<dbReference type="AlphaFoldDB" id="A0AAU9TLG6"/>
<organism evidence="3 4">
    <name type="scientific">Euphydryas editha</name>
    <name type="common">Edith's checkerspot</name>
    <dbReference type="NCBI Taxonomy" id="104508"/>
    <lineage>
        <taxon>Eukaryota</taxon>
        <taxon>Metazoa</taxon>
        <taxon>Ecdysozoa</taxon>
        <taxon>Arthropoda</taxon>
        <taxon>Hexapoda</taxon>
        <taxon>Insecta</taxon>
        <taxon>Pterygota</taxon>
        <taxon>Neoptera</taxon>
        <taxon>Endopterygota</taxon>
        <taxon>Lepidoptera</taxon>
        <taxon>Glossata</taxon>
        <taxon>Ditrysia</taxon>
        <taxon>Papilionoidea</taxon>
        <taxon>Nymphalidae</taxon>
        <taxon>Nymphalinae</taxon>
        <taxon>Euphydryas</taxon>
    </lineage>
</organism>
<dbReference type="Pfam" id="PF00078">
    <property type="entry name" value="RVT_1"/>
    <property type="match status" value="1"/>
</dbReference>
<gene>
    <name evidence="3" type="ORF">EEDITHA_LOCUS2755</name>
</gene>